<feature type="compositionally biased region" description="Basic and acidic residues" evidence="1">
    <location>
        <begin position="126"/>
        <end position="137"/>
    </location>
</feature>
<name>A0A8J2SSC5_9STRA</name>
<evidence type="ECO:0000313" key="3">
    <source>
        <dbReference type="Proteomes" id="UP000789595"/>
    </source>
</evidence>
<dbReference type="EMBL" id="CAKKNE010000006">
    <property type="protein sequence ID" value="CAH0379186.1"/>
    <property type="molecule type" value="Genomic_DNA"/>
</dbReference>
<accession>A0A8J2SSC5</accession>
<reference evidence="2" key="1">
    <citation type="submission" date="2021-11" db="EMBL/GenBank/DDBJ databases">
        <authorList>
            <consortium name="Genoscope - CEA"/>
            <person name="William W."/>
        </authorList>
    </citation>
    <scope>NUCLEOTIDE SEQUENCE</scope>
</reference>
<feature type="region of interest" description="Disordered" evidence="1">
    <location>
        <begin position="98"/>
        <end position="217"/>
    </location>
</feature>
<proteinExistence type="predicted"/>
<keyword evidence="3" id="KW-1185">Reference proteome</keyword>
<evidence type="ECO:0000313" key="2">
    <source>
        <dbReference type="EMBL" id="CAH0379186.1"/>
    </source>
</evidence>
<comment type="caution">
    <text evidence="2">The sequence shown here is derived from an EMBL/GenBank/DDBJ whole genome shotgun (WGS) entry which is preliminary data.</text>
</comment>
<sequence length="217" mass="23579">MDDERQSRKLRQLQAEMIALANDREKATSADECRAIDAKLRALAERGAAMKHVKMSPEEKPCAACKRPTARTVVSEGRAHRFCSVECASSRVRIKACQRRGWSQTDGSAGEAPPPPRKPIGALTLDAKKDEQEDRDTIVACGAARRRRQRRPDVVLDSTPRRVAPPPDGTLRVAGAPQKLLPAPPPPPEALLDGFESDEVVEDSRTGGGGGWGRGFL</sequence>
<organism evidence="2 3">
    <name type="scientific">Pelagomonas calceolata</name>
    <dbReference type="NCBI Taxonomy" id="35677"/>
    <lineage>
        <taxon>Eukaryota</taxon>
        <taxon>Sar</taxon>
        <taxon>Stramenopiles</taxon>
        <taxon>Ochrophyta</taxon>
        <taxon>Pelagophyceae</taxon>
        <taxon>Pelagomonadales</taxon>
        <taxon>Pelagomonadaceae</taxon>
        <taxon>Pelagomonas</taxon>
    </lineage>
</organism>
<evidence type="ECO:0000256" key="1">
    <source>
        <dbReference type="SAM" id="MobiDB-lite"/>
    </source>
</evidence>
<dbReference type="Proteomes" id="UP000789595">
    <property type="component" value="Unassembled WGS sequence"/>
</dbReference>
<protein>
    <submittedName>
        <fullName evidence="2">Uncharacterized protein</fullName>
    </submittedName>
</protein>
<feature type="compositionally biased region" description="Gly residues" evidence="1">
    <location>
        <begin position="206"/>
        <end position="217"/>
    </location>
</feature>
<dbReference type="AlphaFoldDB" id="A0A8J2SSC5"/>
<gene>
    <name evidence="2" type="ORF">PECAL_6P07880</name>
</gene>